<dbReference type="OrthoDB" id="223957at2"/>
<dbReference type="PRINTS" id="PR00313">
    <property type="entry name" value="CABNDNGRPT"/>
</dbReference>
<keyword evidence="8" id="KW-0378">Hydrolase</keyword>
<dbReference type="EMBL" id="RZIJ01000013">
    <property type="protein sequence ID" value="RUQ68833.1"/>
    <property type="molecule type" value="Genomic_DNA"/>
</dbReference>
<keyword evidence="7" id="KW-0677">Repeat</keyword>
<dbReference type="PANTHER" id="PTHR10201:SF323">
    <property type="entry name" value="MATRIX METALLOPROTEINASE-21"/>
    <property type="match status" value="1"/>
</dbReference>
<dbReference type="PROSITE" id="PS00330">
    <property type="entry name" value="HEMOLYSIN_CALCIUM"/>
    <property type="match status" value="1"/>
</dbReference>
<evidence type="ECO:0000256" key="2">
    <source>
        <dbReference type="ARBA" id="ARBA00004613"/>
    </source>
</evidence>
<dbReference type="GO" id="GO:0004222">
    <property type="term" value="F:metalloendopeptidase activity"/>
    <property type="evidence" value="ECO:0007669"/>
    <property type="project" value="InterPro"/>
</dbReference>
<dbReference type="GO" id="GO:0006508">
    <property type="term" value="P:proteolysis"/>
    <property type="evidence" value="ECO:0007669"/>
    <property type="project" value="UniProtKB-KW"/>
</dbReference>
<dbReference type="Pfam" id="PF17963">
    <property type="entry name" value="Big_9"/>
    <property type="match status" value="1"/>
</dbReference>
<dbReference type="PANTHER" id="PTHR10201">
    <property type="entry name" value="MATRIX METALLOPROTEINASE"/>
    <property type="match status" value="1"/>
</dbReference>
<comment type="cofactor">
    <cofactor evidence="1">
        <name>Ca(2+)</name>
        <dbReference type="ChEBI" id="CHEBI:29108"/>
    </cofactor>
</comment>
<evidence type="ECO:0000259" key="11">
    <source>
        <dbReference type="SMART" id="SM00235"/>
    </source>
</evidence>
<dbReference type="Pfam" id="PF00353">
    <property type="entry name" value="HemolysinCabind"/>
    <property type="match status" value="1"/>
</dbReference>
<evidence type="ECO:0000256" key="9">
    <source>
        <dbReference type="ARBA" id="ARBA00022833"/>
    </source>
</evidence>
<evidence type="ECO:0000256" key="7">
    <source>
        <dbReference type="ARBA" id="ARBA00022737"/>
    </source>
</evidence>
<keyword evidence="5 12" id="KW-0645">Protease</keyword>
<evidence type="ECO:0000256" key="5">
    <source>
        <dbReference type="ARBA" id="ARBA00022670"/>
    </source>
</evidence>
<dbReference type="Proteomes" id="UP000280346">
    <property type="component" value="Unassembled WGS sequence"/>
</dbReference>
<keyword evidence="13" id="KW-1185">Reference proteome</keyword>
<proteinExistence type="inferred from homology"/>
<dbReference type="CDD" id="cd04277">
    <property type="entry name" value="ZnMc_serralysin_like"/>
    <property type="match status" value="1"/>
</dbReference>
<protein>
    <submittedName>
        <fullName evidence="12">Matrixin family metalloprotease</fullName>
    </submittedName>
</protein>
<keyword evidence="6" id="KW-0479">Metal-binding</keyword>
<dbReference type="InterPro" id="IPR006026">
    <property type="entry name" value="Peptidase_Metallo"/>
</dbReference>
<accession>A0A3S0WKV5</accession>
<dbReference type="Pfam" id="PF00413">
    <property type="entry name" value="Peptidase_M10"/>
    <property type="match status" value="1"/>
</dbReference>
<comment type="subcellular location">
    <subcellularLocation>
        <location evidence="2">Secreted</location>
    </subcellularLocation>
</comment>
<dbReference type="GO" id="GO:0005509">
    <property type="term" value="F:calcium ion binding"/>
    <property type="evidence" value="ECO:0007669"/>
    <property type="project" value="InterPro"/>
</dbReference>
<dbReference type="GO" id="GO:0031012">
    <property type="term" value="C:extracellular matrix"/>
    <property type="evidence" value="ECO:0007669"/>
    <property type="project" value="InterPro"/>
</dbReference>
<evidence type="ECO:0000313" key="13">
    <source>
        <dbReference type="Proteomes" id="UP000280346"/>
    </source>
</evidence>
<dbReference type="GO" id="GO:0008270">
    <property type="term" value="F:zinc ion binding"/>
    <property type="evidence" value="ECO:0007669"/>
    <property type="project" value="InterPro"/>
</dbReference>
<dbReference type="Gene3D" id="2.60.40.3440">
    <property type="match status" value="1"/>
</dbReference>
<dbReference type="InterPro" id="IPR024079">
    <property type="entry name" value="MetalloPept_cat_dom_sf"/>
</dbReference>
<keyword evidence="10 12" id="KW-0482">Metalloprotease</keyword>
<evidence type="ECO:0000256" key="4">
    <source>
        <dbReference type="ARBA" id="ARBA00022525"/>
    </source>
</evidence>
<dbReference type="GO" id="GO:0005615">
    <property type="term" value="C:extracellular space"/>
    <property type="evidence" value="ECO:0007669"/>
    <property type="project" value="InterPro"/>
</dbReference>
<keyword evidence="9" id="KW-0862">Zinc</keyword>
<dbReference type="InterPro" id="IPR034033">
    <property type="entry name" value="Serralysin-like"/>
</dbReference>
<dbReference type="RefSeq" id="WP_126999905.1">
    <property type="nucleotide sequence ID" value="NZ_JBNPXW010000012.1"/>
</dbReference>
<dbReference type="AlphaFoldDB" id="A0A3S0WKV5"/>
<feature type="domain" description="Peptidase metallopeptidase" evidence="11">
    <location>
        <begin position="89"/>
        <end position="283"/>
    </location>
</feature>
<keyword evidence="4" id="KW-0964">Secreted</keyword>
<evidence type="ECO:0000256" key="10">
    <source>
        <dbReference type="ARBA" id="ARBA00023049"/>
    </source>
</evidence>
<dbReference type="SUPFAM" id="SSF55486">
    <property type="entry name" value="Metalloproteases ('zincins'), catalytic domain"/>
    <property type="match status" value="1"/>
</dbReference>
<sequence>MTAEASQSRLSVGRPSAANPFLSCGCPLCQAASPVPDGLFTSASTDGSALSAFVDGTFSSSAFADGTASPQFAAATVPSSAVAALLPSGTPRWGGGLGTAATVTYSFMAASPSYAQSSDRLGFAAMSAAQRTAVRQALAAWSEVANIVFTEVADTGNGGSIRFGTNRQGGSSAAYAYYPGGTLYGTGGDVYLANDATTNSSAMPGSYGFKTILHEIGHAIGLKHPGNYNAAGGGSEGPYLSSAEDNYRYTLMSYNSHPSLGFNGLGTGPALYDIAAVQYLYGANTQTRLGDTVYASTNTAFSLSIWDGGGTDTLDAGQQTAAVTINLNGGAFSSIGPNGSGGRAVDNLSIAYGVVIENAIGGAGNDVLVGNDAGNVLTGGAGDDTLTGGAGDDTLDGGTGTDTAVFSGNRADYAIAADGATNGAAVVVTHGNGGADGTDRLTGVEYAQFADRRVSLLAPVVTGTGRTVFLGSTVAAGTLLTVSDPAVVTAYELVDQTAAGGYLTLAGVAQPADTVVAVSGTGLGGVAFAGSALGTDRIAIRVNNGTLWSGWTTLTVATIPNNRPPALQADKTLHVQEGAGATALGIATPADPEGDAMTVALTALPGSGTVRLAGGAIVTAGSALTAADLAGLTYTPAAGFAGSAGRFAYTVTDAQGAASRQAVTLTVDSLGAELASFNPFTYLASNLDLVAVFGLDGEAARRHYINAGRFEGRATASFEPMAYLVRYPDLVGALGIDATAAARHYLSAGRFEGRSPSGFDPLAYLAANPDLAAAFGTDTTAATRHYLSLGLAEGRGTVFNADAYLAANPDLADAFGTDRTSTLRHYITLGRAEGRATGFDALSYLAANPDLAAAFGTDTAAATRHYATLGHTEGRSLGFDAGAYLAANPDLVAAFGSDTALATQHFILHGRLEQRPLSPLSATVSGSAAAAAPLWAAAPLAAAGAAGLA</sequence>
<evidence type="ECO:0000256" key="1">
    <source>
        <dbReference type="ARBA" id="ARBA00001913"/>
    </source>
</evidence>
<evidence type="ECO:0000256" key="6">
    <source>
        <dbReference type="ARBA" id="ARBA00022723"/>
    </source>
</evidence>
<dbReference type="Gene3D" id="3.40.390.10">
    <property type="entry name" value="Collagenase (Catalytic Domain)"/>
    <property type="match status" value="1"/>
</dbReference>
<evidence type="ECO:0000256" key="8">
    <source>
        <dbReference type="ARBA" id="ARBA00022801"/>
    </source>
</evidence>
<comment type="similarity">
    <text evidence="3">Belongs to the peptidase M10B family.</text>
</comment>
<organism evidence="12 13">
    <name type="scientific">Azospirillum doebereinerae</name>
    <dbReference type="NCBI Taxonomy" id="92933"/>
    <lineage>
        <taxon>Bacteria</taxon>
        <taxon>Pseudomonadati</taxon>
        <taxon>Pseudomonadota</taxon>
        <taxon>Alphaproteobacteria</taxon>
        <taxon>Rhodospirillales</taxon>
        <taxon>Azospirillaceae</taxon>
        <taxon>Azospirillum</taxon>
    </lineage>
</organism>
<reference evidence="12 13" key="1">
    <citation type="submission" date="2018-12" db="EMBL/GenBank/DDBJ databases">
        <authorList>
            <person name="Yang Y."/>
        </authorList>
    </citation>
    <scope>NUCLEOTIDE SEQUENCE [LARGE SCALE GENOMIC DNA]</scope>
    <source>
        <strain evidence="12 13">GSF71</strain>
    </source>
</reference>
<name>A0A3S0WKV5_9PROT</name>
<comment type="caution">
    <text evidence="12">The sequence shown here is derived from an EMBL/GenBank/DDBJ whole genome shotgun (WGS) entry which is preliminary data.</text>
</comment>
<dbReference type="SUPFAM" id="SSF51120">
    <property type="entry name" value="beta-Roll"/>
    <property type="match status" value="1"/>
</dbReference>
<gene>
    <name evidence="12" type="ORF">EJ913_16765</name>
</gene>
<dbReference type="InterPro" id="IPR018511">
    <property type="entry name" value="Hemolysin-typ_Ca-bd_CS"/>
</dbReference>
<dbReference type="InterPro" id="IPR001343">
    <property type="entry name" value="Hemolysn_Ca-bd"/>
</dbReference>
<dbReference type="InterPro" id="IPR011049">
    <property type="entry name" value="Serralysin-like_metalloprot_C"/>
</dbReference>
<dbReference type="SMART" id="SM00235">
    <property type="entry name" value="ZnMc"/>
    <property type="match status" value="1"/>
</dbReference>
<dbReference type="Gene3D" id="2.150.10.10">
    <property type="entry name" value="Serralysin-like metalloprotease, C-terminal"/>
    <property type="match status" value="1"/>
</dbReference>
<dbReference type="InterPro" id="IPR001818">
    <property type="entry name" value="Pept_M10_metallopeptidase"/>
</dbReference>
<dbReference type="Pfam" id="PF08548">
    <property type="entry name" value="Peptidase_M10_C"/>
    <property type="match status" value="1"/>
</dbReference>
<evidence type="ECO:0000256" key="3">
    <source>
        <dbReference type="ARBA" id="ARBA00009490"/>
    </source>
</evidence>
<evidence type="ECO:0000313" key="12">
    <source>
        <dbReference type="EMBL" id="RUQ68833.1"/>
    </source>
</evidence>
<dbReference type="InterPro" id="IPR013858">
    <property type="entry name" value="Peptidase_M10B_C"/>
</dbReference>